<organism evidence="2 3">
    <name type="scientific">Ignelater luminosus</name>
    <name type="common">Cucubano</name>
    <name type="synonym">Pyrophorus luminosus</name>
    <dbReference type="NCBI Taxonomy" id="2038154"/>
    <lineage>
        <taxon>Eukaryota</taxon>
        <taxon>Metazoa</taxon>
        <taxon>Ecdysozoa</taxon>
        <taxon>Arthropoda</taxon>
        <taxon>Hexapoda</taxon>
        <taxon>Insecta</taxon>
        <taxon>Pterygota</taxon>
        <taxon>Neoptera</taxon>
        <taxon>Endopterygota</taxon>
        <taxon>Coleoptera</taxon>
        <taxon>Polyphaga</taxon>
        <taxon>Elateriformia</taxon>
        <taxon>Elateroidea</taxon>
        <taxon>Elateridae</taxon>
        <taxon>Agrypninae</taxon>
        <taxon>Pyrophorini</taxon>
        <taxon>Ignelater</taxon>
    </lineage>
</organism>
<dbReference type="OrthoDB" id="10064411at2759"/>
<dbReference type="Pfam" id="PF09791">
    <property type="entry name" value="Oxidored-like"/>
    <property type="match status" value="1"/>
</dbReference>
<dbReference type="AlphaFoldDB" id="A0A8K0D618"/>
<protein>
    <recommendedName>
        <fullName evidence="1">Oxidoreductase-like domain-containing protein</fullName>
    </recommendedName>
</protein>
<dbReference type="Proteomes" id="UP000801492">
    <property type="component" value="Unassembled WGS sequence"/>
</dbReference>
<name>A0A8K0D618_IGNLU</name>
<proteinExistence type="predicted"/>
<evidence type="ECO:0000313" key="3">
    <source>
        <dbReference type="Proteomes" id="UP000801492"/>
    </source>
</evidence>
<evidence type="ECO:0000313" key="2">
    <source>
        <dbReference type="EMBL" id="KAF2897692.1"/>
    </source>
</evidence>
<gene>
    <name evidence="2" type="ORF">ILUMI_08486</name>
</gene>
<dbReference type="InterPro" id="IPR019180">
    <property type="entry name" value="Oxidoreductase-like_N"/>
</dbReference>
<dbReference type="PANTHER" id="PTHR21193:SF3">
    <property type="entry name" value="OXIDOREDUCTASE-LIKE DOMAIN-CONTAINING PROTEIN 1"/>
    <property type="match status" value="1"/>
</dbReference>
<reference evidence="2" key="1">
    <citation type="submission" date="2019-08" db="EMBL/GenBank/DDBJ databases">
        <title>The genome of the North American firefly Photinus pyralis.</title>
        <authorList>
            <consortium name="Photinus pyralis genome working group"/>
            <person name="Fallon T.R."/>
            <person name="Sander Lower S.E."/>
            <person name="Weng J.-K."/>
        </authorList>
    </citation>
    <scope>NUCLEOTIDE SEQUENCE</scope>
    <source>
        <strain evidence="2">TRF0915ILg1</strain>
        <tissue evidence="2">Whole body</tissue>
    </source>
</reference>
<comment type="caution">
    <text evidence="2">The sequence shown here is derived from an EMBL/GenBank/DDBJ whole genome shotgun (WGS) entry which is preliminary data.</text>
</comment>
<dbReference type="GO" id="GO:0005739">
    <property type="term" value="C:mitochondrion"/>
    <property type="evidence" value="ECO:0007669"/>
    <property type="project" value="TreeGrafter"/>
</dbReference>
<keyword evidence="3" id="KW-1185">Reference proteome</keyword>
<feature type="domain" description="Oxidoreductase-like" evidence="1">
    <location>
        <begin position="71"/>
        <end position="102"/>
    </location>
</feature>
<evidence type="ECO:0000259" key="1">
    <source>
        <dbReference type="Pfam" id="PF09791"/>
    </source>
</evidence>
<dbReference type="InterPro" id="IPR039251">
    <property type="entry name" value="OXLD1"/>
</dbReference>
<accession>A0A8K0D618</accession>
<dbReference type="PANTHER" id="PTHR21193">
    <property type="entry name" value="OXIDOREDUCTASE-LIKE DOMAIN-CONTAINING PROTEIN 1"/>
    <property type="match status" value="1"/>
</dbReference>
<sequence length="135" mass="15368">MIAALRSRKIRQIIPNSNLYFTRYYADENKEIKDSKAVASQILQNGRPQLSAGDDKLLTKTPRAIAEQIISDYPEEPTTCCMSGCANCVWLEYAEKISAYYRDGGEQAVKEINERVSDPNIRAFLLQELRTMKKS</sequence>
<dbReference type="EMBL" id="VTPC01003975">
    <property type="protein sequence ID" value="KAF2897692.1"/>
    <property type="molecule type" value="Genomic_DNA"/>
</dbReference>